<reference evidence="3 4" key="1">
    <citation type="submission" date="2018-12" db="EMBL/GenBank/DDBJ databases">
        <authorList>
            <person name="Feng G."/>
            <person name="Zhu H."/>
        </authorList>
    </citation>
    <scope>NUCLEOTIDE SEQUENCE [LARGE SCALE GENOMIC DNA]</scope>
    <source>
        <strain evidence="3 4">9PBR-2</strain>
    </source>
</reference>
<comment type="caution">
    <text evidence="3">The sequence shown here is derived from an EMBL/GenBank/DDBJ whole genome shotgun (WGS) entry which is preliminary data.</text>
</comment>
<accession>A0A3R9NDQ6</accession>
<keyword evidence="4" id="KW-1185">Reference proteome</keyword>
<dbReference type="EMBL" id="RWIS01000008">
    <property type="protein sequence ID" value="RSK31690.1"/>
    <property type="molecule type" value="Genomic_DNA"/>
</dbReference>
<sequence length="161" mass="17842">MKRTLCLLLLTCSCTVAVAQQKTAGKMSFDAEKTKAELIQLDKDWTTAAVNNDMAFIRKLVADDCLFTEADGMVATKAEMIKDMESGKSKTSSNQPSEYNVRFYGPDMAVLRHNITTAGTENGKDISGEYRRMHVLVRREGRWVVVDSQSVRVGPVTVATK</sequence>
<feature type="chain" id="PRO_5018754257" evidence="1">
    <location>
        <begin position="20"/>
        <end position="161"/>
    </location>
</feature>
<dbReference type="Pfam" id="PF14534">
    <property type="entry name" value="DUF4440"/>
    <property type="match status" value="1"/>
</dbReference>
<proteinExistence type="predicted"/>
<dbReference type="OrthoDB" id="884581at2"/>
<dbReference type="RefSeq" id="WP_125430805.1">
    <property type="nucleotide sequence ID" value="NZ_RWIS01000008.1"/>
</dbReference>
<dbReference type="Gene3D" id="3.10.450.50">
    <property type="match status" value="1"/>
</dbReference>
<dbReference type="SUPFAM" id="SSF54427">
    <property type="entry name" value="NTF2-like"/>
    <property type="match status" value="1"/>
</dbReference>
<protein>
    <submittedName>
        <fullName evidence="3">Nuclear transport factor 2 family protein</fullName>
    </submittedName>
</protein>
<dbReference type="Proteomes" id="UP000280066">
    <property type="component" value="Unassembled WGS sequence"/>
</dbReference>
<feature type="signal peptide" evidence="1">
    <location>
        <begin position="1"/>
        <end position="19"/>
    </location>
</feature>
<organism evidence="3 4">
    <name type="scientific">Hymenobacter metallilatus</name>
    <dbReference type="NCBI Taxonomy" id="2493666"/>
    <lineage>
        <taxon>Bacteria</taxon>
        <taxon>Pseudomonadati</taxon>
        <taxon>Bacteroidota</taxon>
        <taxon>Cytophagia</taxon>
        <taxon>Cytophagales</taxon>
        <taxon>Hymenobacteraceae</taxon>
        <taxon>Hymenobacter</taxon>
    </lineage>
</organism>
<dbReference type="InterPro" id="IPR032710">
    <property type="entry name" value="NTF2-like_dom_sf"/>
</dbReference>
<name>A0A3R9NDQ6_9BACT</name>
<keyword evidence="1" id="KW-0732">Signal</keyword>
<dbReference type="AlphaFoldDB" id="A0A3R9NDQ6"/>
<feature type="domain" description="DUF4440" evidence="2">
    <location>
        <begin position="39"/>
        <end position="145"/>
    </location>
</feature>
<dbReference type="InterPro" id="IPR027843">
    <property type="entry name" value="DUF4440"/>
</dbReference>
<gene>
    <name evidence="3" type="ORF">EI290_12735</name>
</gene>
<evidence type="ECO:0000259" key="2">
    <source>
        <dbReference type="Pfam" id="PF14534"/>
    </source>
</evidence>
<evidence type="ECO:0000313" key="3">
    <source>
        <dbReference type="EMBL" id="RSK31690.1"/>
    </source>
</evidence>
<evidence type="ECO:0000256" key="1">
    <source>
        <dbReference type="SAM" id="SignalP"/>
    </source>
</evidence>
<evidence type="ECO:0000313" key="4">
    <source>
        <dbReference type="Proteomes" id="UP000280066"/>
    </source>
</evidence>